<reference evidence="1 2" key="1">
    <citation type="journal article" date="2019" name="Nat. Ecol. Evol.">
        <title>Megaphylogeny resolves global patterns of mushroom evolution.</title>
        <authorList>
            <person name="Varga T."/>
            <person name="Krizsan K."/>
            <person name="Foldi C."/>
            <person name="Dima B."/>
            <person name="Sanchez-Garcia M."/>
            <person name="Sanchez-Ramirez S."/>
            <person name="Szollosi G.J."/>
            <person name="Szarkandi J.G."/>
            <person name="Papp V."/>
            <person name="Albert L."/>
            <person name="Andreopoulos W."/>
            <person name="Angelini C."/>
            <person name="Antonin V."/>
            <person name="Barry K.W."/>
            <person name="Bougher N.L."/>
            <person name="Buchanan P."/>
            <person name="Buyck B."/>
            <person name="Bense V."/>
            <person name="Catcheside P."/>
            <person name="Chovatia M."/>
            <person name="Cooper J."/>
            <person name="Damon W."/>
            <person name="Desjardin D."/>
            <person name="Finy P."/>
            <person name="Geml J."/>
            <person name="Haridas S."/>
            <person name="Hughes K."/>
            <person name="Justo A."/>
            <person name="Karasinski D."/>
            <person name="Kautmanova I."/>
            <person name="Kiss B."/>
            <person name="Kocsube S."/>
            <person name="Kotiranta H."/>
            <person name="LaButti K.M."/>
            <person name="Lechner B.E."/>
            <person name="Liimatainen K."/>
            <person name="Lipzen A."/>
            <person name="Lukacs Z."/>
            <person name="Mihaltcheva S."/>
            <person name="Morgado L.N."/>
            <person name="Niskanen T."/>
            <person name="Noordeloos M.E."/>
            <person name="Ohm R.A."/>
            <person name="Ortiz-Santana B."/>
            <person name="Ovrebo C."/>
            <person name="Racz N."/>
            <person name="Riley R."/>
            <person name="Savchenko A."/>
            <person name="Shiryaev A."/>
            <person name="Soop K."/>
            <person name="Spirin V."/>
            <person name="Szebenyi C."/>
            <person name="Tomsovsky M."/>
            <person name="Tulloss R.E."/>
            <person name="Uehling J."/>
            <person name="Grigoriev I.V."/>
            <person name="Vagvolgyi C."/>
            <person name="Papp T."/>
            <person name="Martin F.M."/>
            <person name="Miettinen O."/>
            <person name="Hibbett D.S."/>
            <person name="Nagy L.G."/>
        </authorList>
    </citation>
    <scope>NUCLEOTIDE SEQUENCE [LARGE SCALE GENOMIC DNA]</scope>
    <source>
        <strain evidence="1 2">NL-1719</strain>
    </source>
</reference>
<sequence length="959" mass="102861">MALPSLPLVLLHLLLLIPAVTPQNISTSTPIPPLQWINLSNLVQGSSPPPPLKDAAIGYDETSRSLIIFGGESESGFVQSQTYLLNLDTLTWSKPSPPANLQRSPAARSAAIAGIDFAASNRHGFVVIGGKASDGTGLGDVWEYDFINQFWSQVTISGTGPSARWGAAGGIDFLTPPIQDPVVPGPNNTFYLAGGFDGTNVIPLSDVWRLNISGTLSSNLPDDSQGSWDHLTIDGLPPRFHQGGTVVSQSIIAAGGCNTTSDNISCAQQDAHIIDAQLQSALSPGFCPAPRYSPALAPNRNTFSSAFASQVFLLLGTFNETLWQDSNGLSQGEVAVLDINTGTWSRILPAGDPGTSGRPTFPSPRQGAAAISYPTSLVGQSRTSSSDTLVFGGQDANGTYLSELWLLRAYTGQITPSSPTWSGFGDGVLQTGVNANGAGVRISYISTCATFLASNSSGPSGSGSSPPGHGNPGSVGQFSSSELETSMLHQLFSPLSLAVLQPVVLIFRLSPRAFPRAIPHITWLYLAGVFGVAAYAIGVAGLTFAIKTLSKSPDDQDVTHMSTPHGQSGLALFACLYGAIPLLLLHNVYVNLSHQSDGSTVSGHRVSHSVEISDKQLLPPGAPGSEPQSLHTSSPPASPRPRTHSWGPSSMWQQSLENGLSTDTSESLNSTPPQRAFEVTNRPVRQRQRSESWRAVPLLQTSAQYNVASRSLGDIDWLQRRRSLNAVGELDYAISQAHRAQQAAEAEADMTTPARSPPPISPKKHKRNKIVITLLRLVVYWALLGLCIISLLMLWMRASPALFAVFLTWTVVLCITHLILAWRGYIPETTLFLIFSVFRSSPPPGMPDDELSQSQPLPTTATMTTTTTPSPGPQLVETHYNFPTSHGPYVNQPPHRTALFSARDDYSGSQTDPRSVDTDDDDNDDDDETRQMRMEEEMGRRDVSIVTVPKRKLWITNPS</sequence>
<keyword evidence="2" id="KW-1185">Reference proteome</keyword>
<accession>A0ACD3BC55</accession>
<evidence type="ECO:0000313" key="1">
    <source>
        <dbReference type="EMBL" id="TFK75923.1"/>
    </source>
</evidence>
<gene>
    <name evidence="1" type="ORF">BDN72DRAFT_809719</name>
</gene>
<protein>
    <submittedName>
        <fullName evidence="1">Uncharacterized protein</fullName>
    </submittedName>
</protein>
<dbReference type="Proteomes" id="UP000308600">
    <property type="component" value="Unassembled WGS sequence"/>
</dbReference>
<evidence type="ECO:0000313" key="2">
    <source>
        <dbReference type="Proteomes" id="UP000308600"/>
    </source>
</evidence>
<name>A0ACD3BC55_9AGAR</name>
<dbReference type="EMBL" id="ML208261">
    <property type="protein sequence ID" value="TFK75923.1"/>
    <property type="molecule type" value="Genomic_DNA"/>
</dbReference>
<organism evidence="1 2">
    <name type="scientific">Pluteus cervinus</name>
    <dbReference type="NCBI Taxonomy" id="181527"/>
    <lineage>
        <taxon>Eukaryota</taxon>
        <taxon>Fungi</taxon>
        <taxon>Dikarya</taxon>
        <taxon>Basidiomycota</taxon>
        <taxon>Agaricomycotina</taxon>
        <taxon>Agaricomycetes</taxon>
        <taxon>Agaricomycetidae</taxon>
        <taxon>Agaricales</taxon>
        <taxon>Pluteineae</taxon>
        <taxon>Pluteaceae</taxon>
        <taxon>Pluteus</taxon>
    </lineage>
</organism>
<proteinExistence type="predicted"/>